<evidence type="ECO:0000259" key="20">
    <source>
        <dbReference type="Pfam" id="PF17944"/>
    </source>
</evidence>
<dbReference type="EMBL" id="BFEA01000692">
    <property type="protein sequence ID" value="GBG88752.1"/>
    <property type="molecule type" value="Genomic_DNA"/>
</dbReference>
<dbReference type="PRINTS" id="PR01180">
    <property type="entry name" value="ARGDCRBXLASE"/>
</dbReference>
<feature type="domain" description="Arginine decarboxylase C-terminal helical" evidence="20">
    <location>
        <begin position="836"/>
        <end position="887"/>
    </location>
</feature>
<feature type="active site" description="Proton donor" evidence="15">
    <location>
        <position position="732"/>
    </location>
</feature>
<feature type="region of interest" description="Disordered" evidence="17">
    <location>
        <begin position="159"/>
        <end position="199"/>
    </location>
</feature>
<name>A0A388M2P0_CHABU</name>
<dbReference type="CDD" id="cd06830">
    <property type="entry name" value="PLPDE_III_ADC"/>
    <property type="match status" value="1"/>
</dbReference>
<feature type="modified residue" description="N6-(pyridoxal phosphate)lysine" evidence="15">
    <location>
        <position position="363"/>
    </location>
</feature>
<keyword evidence="13 16" id="KW-0456">Lyase</keyword>
<evidence type="ECO:0000256" key="16">
    <source>
        <dbReference type="RuleBase" id="RU003740"/>
    </source>
</evidence>
<evidence type="ECO:0000313" key="22">
    <source>
        <dbReference type="Proteomes" id="UP000265515"/>
    </source>
</evidence>
<comment type="function">
    <text evidence="3">Catalyzes the biosynthesis of agmatine from arginine.</text>
</comment>
<evidence type="ECO:0000256" key="9">
    <source>
        <dbReference type="ARBA" id="ARBA00022842"/>
    </source>
</evidence>
<dbReference type="SUPFAM" id="SSF51419">
    <property type="entry name" value="PLP-binding barrel"/>
    <property type="match status" value="1"/>
</dbReference>
<evidence type="ECO:0000256" key="13">
    <source>
        <dbReference type="ARBA" id="ARBA00023239"/>
    </source>
</evidence>
<dbReference type="Pfam" id="PF17944">
    <property type="entry name" value="Arg_decarbox_C"/>
    <property type="match status" value="1"/>
</dbReference>
<keyword evidence="7" id="KW-0479">Metal-binding</keyword>
<dbReference type="GO" id="GO:0046872">
    <property type="term" value="F:metal ion binding"/>
    <property type="evidence" value="ECO:0007669"/>
    <property type="project" value="UniProtKB-KW"/>
</dbReference>
<dbReference type="Gene3D" id="2.40.37.10">
    <property type="entry name" value="Lyase, Ornithine Decarboxylase, Chain A, domain 1"/>
    <property type="match status" value="2"/>
</dbReference>
<organism evidence="21 22">
    <name type="scientific">Chara braunii</name>
    <name type="common">Braun's stonewort</name>
    <dbReference type="NCBI Taxonomy" id="69332"/>
    <lineage>
        <taxon>Eukaryota</taxon>
        <taxon>Viridiplantae</taxon>
        <taxon>Streptophyta</taxon>
        <taxon>Charophyceae</taxon>
        <taxon>Charales</taxon>
        <taxon>Characeae</taxon>
        <taxon>Chara</taxon>
    </lineage>
</organism>
<evidence type="ECO:0000256" key="10">
    <source>
        <dbReference type="ARBA" id="ARBA00022898"/>
    </source>
</evidence>
<evidence type="ECO:0000256" key="2">
    <source>
        <dbReference type="ARBA" id="ARBA00001946"/>
    </source>
</evidence>
<sequence length="889" mass="97258">MLFAQTRLYPASCETVGGLNNINSRSRRSEFAEFSAKQRRARSFCRFPPDCHVSNFVFLNPNHRQPTGCTDRHRFQDYGQQQANARSGRRRGAAAAAALASAALILAPARGGEIGAVTGCKSGYYGGTGGNPCASERTCRPNRRLCAGSWPNAALTVFVSRGPSNNNNADTATNKSSRNNGREKPPPVHHPLSAKIEAGGGDGGGGAFCHAGNGNGKRDTGGGNHSCSVSSSSSLLSIPHVDVAARPDDNRDDLQEEGAKVEKPWTAQEGAALYRVDGWGSPYFVVNSAGHVAVRPWGSEDGSDELDLYELLEALGKRNVALPMIIRFPDIVRHRMKQLQECFNSAIAGFGYQGHFQGVFPVKCNHERYLVEDIVRFGRPYRFGLEAGSKPEVLIAITMLRESEGALLVCNGYKDSVYIESVLLARQLGVNAIIVLEQMDELQLVIDISRRLGAKPVIGVRAKLSTKHNGHWGETSGDKGKFGLTVMEMVQVVYTLKQNYANDVVAALLDACVFKGVRQPIIMTESGRALGSHHSVLVFDVLSASEHTEAAVLKHLKVLSENASMGLGVCDENDDSHPAWMRHPKLRAGGISRNLARMDMDPGEYLLSTFYQVYKTMGQDNFQEAYNDAKQFKSEAGSLFKLGCLSLEQRAQAETLFKAVCHRVLAFSRDESEMPDDMEALRKAMSSVYHVNLSIFRSAPDSWAIDQIFPIMPVHRLTEEPTVQATLADLTCDSDGKINRFIGSNGEISHVLPVHELRKGEPYYMALFLGGVYQEVMGSLHNLFGATNVVHVMSRPKTGSAVVNGLAGNGKLDSKPTNHRGGYSIDRVVRGQTMVEVLRTVQHVGEDMMEELRCEAEDAVADGRLTIEEAQTLLLNYQRSLGSYTYLTR</sequence>
<dbReference type="PRINTS" id="PR01179">
    <property type="entry name" value="ODADCRBXLASE"/>
</dbReference>
<evidence type="ECO:0000256" key="6">
    <source>
        <dbReference type="ARBA" id="ARBA00012426"/>
    </source>
</evidence>
<evidence type="ECO:0000313" key="21">
    <source>
        <dbReference type="EMBL" id="GBG88752.1"/>
    </source>
</evidence>
<dbReference type="InterPro" id="IPR022644">
    <property type="entry name" value="De-COase2_N"/>
</dbReference>
<evidence type="ECO:0000256" key="8">
    <source>
        <dbReference type="ARBA" id="ARBA00022793"/>
    </source>
</evidence>
<evidence type="ECO:0000256" key="17">
    <source>
        <dbReference type="SAM" id="MobiDB-lite"/>
    </source>
</evidence>
<evidence type="ECO:0000256" key="4">
    <source>
        <dbReference type="ARBA" id="ARBA00004773"/>
    </source>
</evidence>
<dbReference type="STRING" id="69332.A0A388M2P0"/>
<dbReference type="InterPro" id="IPR002985">
    <property type="entry name" value="Arg_decrbxlase"/>
</dbReference>
<dbReference type="PANTHER" id="PTHR43295">
    <property type="entry name" value="ARGININE DECARBOXYLASE"/>
    <property type="match status" value="1"/>
</dbReference>
<dbReference type="EC" id="4.1.1.19" evidence="6 16"/>
<keyword evidence="12" id="KW-0620">Polyamine biosynthesis</keyword>
<comment type="catalytic activity">
    <reaction evidence="14 16">
        <text>L-arginine + H(+) = agmatine + CO2</text>
        <dbReference type="Rhea" id="RHEA:17641"/>
        <dbReference type="ChEBI" id="CHEBI:15378"/>
        <dbReference type="ChEBI" id="CHEBI:16526"/>
        <dbReference type="ChEBI" id="CHEBI:32682"/>
        <dbReference type="ChEBI" id="CHEBI:58145"/>
        <dbReference type="EC" id="4.1.1.19"/>
    </reaction>
</comment>
<dbReference type="InterPro" id="IPR041128">
    <property type="entry name" value="Arg_decarbox_C"/>
</dbReference>
<dbReference type="GO" id="GO:0006527">
    <property type="term" value="P:L-arginine catabolic process"/>
    <property type="evidence" value="ECO:0007669"/>
    <property type="project" value="InterPro"/>
</dbReference>
<feature type="compositionally biased region" description="Polar residues" evidence="17">
    <location>
        <begin position="162"/>
        <end position="179"/>
    </location>
</feature>
<dbReference type="Gramene" id="GBG88752">
    <property type="protein sequence ID" value="GBG88752"/>
    <property type="gene ID" value="CBR_g48280"/>
</dbReference>
<feature type="domain" description="Orn/DAP/Arg decarboxylase 2 N-terminal" evidence="18">
    <location>
        <begin position="355"/>
        <end position="498"/>
    </location>
</feature>
<comment type="caution">
    <text evidence="21">The sequence shown here is derived from an EMBL/GenBank/DDBJ whole genome shotgun (WGS) entry which is preliminary data.</text>
</comment>
<evidence type="ECO:0000256" key="15">
    <source>
        <dbReference type="PIRSR" id="PIRSR600183-50"/>
    </source>
</evidence>
<reference evidence="21 22" key="1">
    <citation type="journal article" date="2018" name="Cell">
        <title>The Chara Genome: Secondary Complexity and Implications for Plant Terrestrialization.</title>
        <authorList>
            <person name="Nishiyama T."/>
            <person name="Sakayama H."/>
            <person name="Vries J.D."/>
            <person name="Buschmann H."/>
            <person name="Saint-Marcoux D."/>
            <person name="Ullrich K.K."/>
            <person name="Haas F.B."/>
            <person name="Vanderstraeten L."/>
            <person name="Becker D."/>
            <person name="Lang D."/>
            <person name="Vosolsobe S."/>
            <person name="Rombauts S."/>
            <person name="Wilhelmsson P.K.I."/>
            <person name="Janitza P."/>
            <person name="Kern R."/>
            <person name="Heyl A."/>
            <person name="Rumpler F."/>
            <person name="Villalobos L.I.A.C."/>
            <person name="Clay J.M."/>
            <person name="Skokan R."/>
            <person name="Toyoda A."/>
            <person name="Suzuki Y."/>
            <person name="Kagoshima H."/>
            <person name="Schijlen E."/>
            <person name="Tajeshwar N."/>
            <person name="Catarino B."/>
            <person name="Hetherington A.J."/>
            <person name="Saltykova A."/>
            <person name="Bonnot C."/>
            <person name="Breuninger H."/>
            <person name="Symeonidi A."/>
            <person name="Radhakrishnan G.V."/>
            <person name="Van Nieuwerburgh F."/>
            <person name="Deforce D."/>
            <person name="Chang C."/>
            <person name="Karol K.G."/>
            <person name="Hedrich R."/>
            <person name="Ulvskov P."/>
            <person name="Glockner G."/>
            <person name="Delwiche C.F."/>
            <person name="Petrasek J."/>
            <person name="Van de Peer Y."/>
            <person name="Friml J."/>
            <person name="Beilby M."/>
            <person name="Dolan L."/>
            <person name="Kohara Y."/>
            <person name="Sugano S."/>
            <person name="Fujiyama A."/>
            <person name="Delaux P.-M."/>
            <person name="Quint M."/>
            <person name="TheiBen G."/>
            <person name="Hagemann M."/>
            <person name="Harholt J."/>
            <person name="Dunand C."/>
            <person name="Zachgo S."/>
            <person name="Langdale J."/>
            <person name="Maumus F."/>
            <person name="Straeten D.V.D."/>
            <person name="Gould S.B."/>
            <person name="Rensing S.A."/>
        </authorList>
    </citation>
    <scope>NUCLEOTIDE SEQUENCE [LARGE SCALE GENOMIC DNA]</scope>
    <source>
        <strain evidence="21 22">S276</strain>
    </source>
</reference>
<dbReference type="Gene3D" id="3.20.20.10">
    <property type="entry name" value="Alanine racemase"/>
    <property type="match status" value="1"/>
</dbReference>
<dbReference type="GO" id="GO:0008295">
    <property type="term" value="P:spermidine biosynthetic process"/>
    <property type="evidence" value="ECO:0007669"/>
    <property type="project" value="UniProtKB-KW"/>
</dbReference>
<dbReference type="PANTHER" id="PTHR43295:SF9">
    <property type="entry name" value="BIOSYNTHETIC ARGININE DECARBOXYLASE"/>
    <property type="match status" value="1"/>
</dbReference>
<keyword evidence="10 15" id="KW-0663">Pyridoxal phosphate</keyword>
<evidence type="ECO:0000256" key="1">
    <source>
        <dbReference type="ARBA" id="ARBA00001933"/>
    </source>
</evidence>
<comment type="similarity">
    <text evidence="5 16">Belongs to the Orn/Lys/Arg decarboxylase class-II family. SpeA subfamily.</text>
</comment>
<dbReference type="Gene3D" id="1.10.287.3440">
    <property type="match status" value="1"/>
</dbReference>
<dbReference type="PROSITE" id="PS00878">
    <property type="entry name" value="ODR_DC_2_1"/>
    <property type="match status" value="1"/>
</dbReference>
<keyword evidence="11 16" id="KW-0745">Spermidine biosynthesis</keyword>
<dbReference type="InterPro" id="IPR022653">
    <property type="entry name" value="De-COase2_pyr-phos_BS"/>
</dbReference>
<keyword evidence="22" id="KW-1185">Reference proteome</keyword>
<dbReference type="Pfam" id="PF02784">
    <property type="entry name" value="Orn_Arg_deC_N"/>
    <property type="match status" value="1"/>
</dbReference>
<evidence type="ECO:0000256" key="12">
    <source>
        <dbReference type="ARBA" id="ARBA00023115"/>
    </source>
</evidence>
<feature type="domain" description="Arginine decarboxylase helical bundle" evidence="19">
    <location>
        <begin position="605"/>
        <end position="681"/>
    </location>
</feature>
<dbReference type="FunFam" id="2.40.37.10:FF:000062">
    <property type="match status" value="1"/>
</dbReference>
<evidence type="ECO:0000256" key="14">
    <source>
        <dbReference type="ARBA" id="ARBA00049309"/>
    </source>
</evidence>
<evidence type="ECO:0000256" key="11">
    <source>
        <dbReference type="ARBA" id="ARBA00023066"/>
    </source>
</evidence>
<evidence type="ECO:0000256" key="5">
    <source>
        <dbReference type="ARBA" id="ARBA00008357"/>
    </source>
</evidence>
<protein>
    <recommendedName>
        <fullName evidence="6 16">Arginine decarboxylase</fullName>
        <ecNumber evidence="6 16">4.1.1.19</ecNumber>
    </recommendedName>
</protein>
<dbReference type="InterPro" id="IPR029066">
    <property type="entry name" value="PLP-binding_barrel"/>
</dbReference>
<gene>
    <name evidence="21" type="ORF">CBR_g48280</name>
</gene>
<dbReference type="GO" id="GO:0008792">
    <property type="term" value="F:arginine decarboxylase activity"/>
    <property type="evidence" value="ECO:0007669"/>
    <property type="project" value="UniProtKB-EC"/>
</dbReference>
<keyword evidence="9 16" id="KW-0460">Magnesium</keyword>
<comment type="cofactor">
    <cofactor evidence="2 16">
        <name>Mg(2+)</name>
        <dbReference type="ChEBI" id="CHEBI:18420"/>
    </cofactor>
</comment>
<dbReference type="InterPro" id="IPR000183">
    <property type="entry name" value="Orn/DAP/Arg_de-COase"/>
</dbReference>
<dbReference type="OrthoDB" id="3717802at2759"/>
<keyword evidence="8 16" id="KW-0210">Decarboxylase</keyword>
<evidence type="ECO:0000256" key="7">
    <source>
        <dbReference type="ARBA" id="ARBA00022723"/>
    </source>
</evidence>
<evidence type="ECO:0000259" key="19">
    <source>
        <dbReference type="Pfam" id="PF17810"/>
    </source>
</evidence>
<dbReference type="SUPFAM" id="SSF50621">
    <property type="entry name" value="Alanine racemase C-terminal domain-like"/>
    <property type="match status" value="1"/>
</dbReference>
<evidence type="ECO:0000259" key="18">
    <source>
        <dbReference type="Pfam" id="PF02784"/>
    </source>
</evidence>
<evidence type="ECO:0000256" key="3">
    <source>
        <dbReference type="ARBA" id="ARBA00002257"/>
    </source>
</evidence>
<dbReference type="InterPro" id="IPR040634">
    <property type="entry name" value="Arg_decarb_HB"/>
</dbReference>
<accession>A0A388M2P0</accession>
<proteinExistence type="inferred from homology"/>
<dbReference type="Pfam" id="PF17810">
    <property type="entry name" value="Arg_decarb_HB"/>
    <property type="match status" value="1"/>
</dbReference>
<dbReference type="InterPro" id="IPR009006">
    <property type="entry name" value="Ala_racemase/Decarboxylase_C"/>
</dbReference>
<dbReference type="Proteomes" id="UP000265515">
    <property type="component" value="Unassembled WGS sequence"/>
</dbReference>
<dbReference type="OMA" id="CASERTC"/>
<dbReference type="UniPathway" id="UPA00186">
    <property type="reaction ID" value="UER00284"/>
</dbReference>
<comment type="pathway">
    <text evidence="4 16">Amine and polyamine biosynthesis; agmatine biosynthesis; agmatine from L-arginine: step 1/1.</text>
</comment>
<comment type="cofactor">
    <cofactor evidence="1 15 16">
        <name>pyridoxal 5'-phosphate</name>
        <dbReference type="ChEBI" id="CHEBI:597326"/>
    </cofactor>
</comment>
<dbReference type="AlphaFoldDB" id="A0A388M2P0"/>